<proteinExistence type="predicted"/>
<evidence type="ECO:0000313" key="3">
    <source>
        <dbReference type="Proteomes" id="UP000786875"/>
    </source>
</evidence>
<protein>
    <submittedName>
        <fullName evidence="2">Uncharacterized protein</fullName>
    </submittedName>
</protein>
<feature type="region of interest" description="Disordered" evidence="1">
    <location>
        <begin position="9"/>
        <end position="32"/>
    </location>
</feature>
<evidence type="ECO:0000313" key="2">
    <source>
        <dbReference type="EMBL" id="MBT0726811.1"/>
    </source>
</evidence>
<dbReference type="Proteomes" id="UP000786875">
    <property type="component" value="Unassembled WGS sequence"/>
</dbReference>
<sequence length="263" mass="29115">MWMMKHRLMTIEQGADEQGAGGTPPVNTLLGEGENTVNDAAWLPEKFQIKGDDGQLNIEDSARKLAENYAHLEKRLGSGDAPPKSMEEYAPQVEVKGFQWEEFKQAPESQEFLKGAHAKGITNDQMGFILGEYLKNAQTLTTGMAALDADAAAASLRDVWKNDAEFSQNLGLAHRAFTQLAEQGDDINSIGNNPLVIRLLAKVGREMQEDSPAGLTQPMAEQQTVKDLMRSPAYMDDKHPDHQRVSAQVRAYYQKHYGDQAVI</sequence>
<gene>
    <name evidence="2" type="ORF">HGT73_05340</name>
</gene>
<dbReference type="EMBL" id="JABBFO010000003">
    <property type="protein sequence ID" value="MBT0726811.1"/>
    <property type="molecule type" value="Genomic_DNA"/>
</dbReference>
<name>A0ABS5T391_9GAMM</name>
<organism evidence="2 3">
    <name type="scientific">Rosenbergiella australiborealis</name>
    <dbReference type="NCBI Taxonomy" id="1544696"/>
    <lineage>
        <taxon>Bacteria</taxon>
        <taxon>Pseudomonadati</taxon>
        <taxon>Pseudomonadota</taxon>
        <taxon>Gammaproteobacteria</taxon>
        <taxon>Enterobacterales</taxon>
        <taxon>Erwiniaceae</taxon>
        <taxon>Rosenbergiella</taxon>
    </lineage>
</organism>
<comment type="caution">
    <text evidence="2">The sequence shown here is derived from an EMBL/GenBank/DDBJ whole genome shotgun (WGS) entry which is preliminary data.</text>
</comment>
<keyword evidence="3" id="KW-1185">Reference proteome</keyword>
<reference evidence="2 3" key="1">
    <citation type="submission" date="2020-04" db="EMBL/GenBank/DDBJ databases">
        <title>Genome sequencing of Rosenbergiella species.</title>
        <authorList>
            <person name="Alvarez-Perez S."/>
            <person name="Lievens B."/>
        </authorList>
    </citation>
    <scope>NUCLEOTIDE SEQUENCE [LARGE SCALE GENOMIC DNA]</scope>
    <source>
        <strain evidence="2 3">CdVSA20.1</strain>
    </source>
</reference>
<accession>A0ABS5T391</accession>
<evidence type="ECO:0000256" key="1">
    <source>
        <dbReference type="SAM" id="MobiDB-lite"/>
    </source>
</evidence>